<sequence>MSANEKQKGLAAADHSDDAEGHDEEDTSEDKDGITHKAGRLSKEEVLKAEEFGKRVMAKVTAIGKEFGKHQGLILIEAGLATKATCKESTWNLHQAWFPTVYKDLEAAQAEGKGLSFLLPPAIVPNAPLLHNSKSARDRNRMVAPIIISEAFADAGQPSKTLNSRWMRMFDILYST</sequence>
<feature type="region of interest" description="Disordered" evidence="1">
    <location>
        <begin position="1"/>
        <end position="39"/>
    </location>
</feature>
<evidence type="ECO:0000313" key="3">
    <source>
        <dbReference type="Proteomes" id="UP000823399"/>
    </source>
</evidence>
<dbReference type="Proteomes" id="UP000823399">
    <property type="component" value="Unassembled WGS sequence"/>
</dbReference>
<evidence type="ECO:0000313" key="2">
    <source>
        <dbReference type="EMBL" id="KAG2085008.1"/>
    </source>
</evidence>
<dbReference type="OrthoDB" id="2666400at2759"/>
<evidence type="ECO:0000256" key="1">
    <source>
        <dbReference type="SAM" id="MobiDB-lite"/>
    </source>
</evidence>
<keyword evidence="3" id="KW-1185">Reference proteome</keyword>
<protein>
    <submittedName>
        <fullName evidence="2">Uncharacterized protein</fullName>
    </submittedName>
</protein>
<name>A0A9P7ERQ6_9AGAM</name>
<feature type="compositionally biased region" description="Acidic residues" evidence="1">
    <location>
        <begin position="20"/>
        <end position="29"/>
    </location>
</feature>
<proteinExistence type="predicted"/>
<dbReference type="AlphaFoldDB" id="A0A9P7ERQ6"/>
<reference evidence="2" key="1">
    <citation type="journal article" date="2020" name="New Phytol.">
        <title>Comparative genomics reveals dynamic genome evolution in host specialist ectomycorrhizal fungi.</title>
        <authorList>
            <person name="Lofgren L.A."/>
            <person name="Nguyen N.H."/>
            <person name="Vilgalys R."/>
            <person name="Ruytinx J."/>
            <person name="Liao H.L."/>
            <person name="Branco S."/>
            <person name="Kuo A."/>
            <person name="LaButti K."/>
            <person name="Lipzen A."/>
            <person name="Andreopoulos W."/>
            <person name="Pangilinan J."/>
            <person name="Riley R."/>
            <person name="Hundley H."/>
            <person name="Na H."/>
            <person name="Barry K."/>
            <person name="Grigoriev I.V."/>
            <person name="Stajich J.E."/>
            <person name="Kennedy P.G."/>
        </authorList>
    </citation>
    <scope>NUCLEOTIDE SEQUENCE</scope>
    <source>
        <strain evidence="2">FC423</strain>
    </source>
</reference>
<comment type="caution">
    <text evidence="2">The sequence shown here is derived from an EMBL/GenBank/DDBJ whole genome shotgun (WGS) entry which is preliminary data.</text>
</comment>
<feature type="compositionally biased region" description="Basic and acidic residues" evidence="1">
    <location>
        <begin position="1"/>
        <end position="19"/>
    </location>
</feature>
<feature type="compositionally biased region" description="Basic and acidic residues" evidence="1">
    <location>
        <begin position="30"/>
        <end position="39"/>
    </location>
</feature>
<gene>
    <name evidence="2" type="ORF">F5147DRAFT_782263</name>
</gene>
<dbReference type="RefSeq" id="XP_041284596.1">
    <property type="nucleotide sequence ID" value="XM_041442741.1"/>
</dbReference>
<organism evidence="2 3">
    <name type="scientific">Suillus discolor</name>
    <dbReference type="NCBI Taxonomy" id="1912936"/>
    <lineage>
        <taxon>Eukaryota</taxon>
        <taxon>Fungi</taxon>
        <taxon>Dikarya</taxon>
        <taxon>Basidiomycota</taxon>
        <taxon>Agaricomycotina</taxon>
        <taxon>Agaricomycetes</taxon>
        <taxon>Agaricomycetidae</taxon>
        <taxon>Boletales</taxon>
        <taxon>Suillineae</taxon>
        <taxon>Suillaceae</taxon>
        <taxon>Suillus</taxon>
    </lineage>
</organism>
<dbReference type="EMBL" id="JABBWM010000194">
    <property type="protein sequence ID" value="KAG2085008.1"/>
    <property type="molecule type" value="Genomic_DNA"/>
</dbReference>
<dbReference type="GeneID" id="64705000"/>
<accession>A0A9P7ERQ6</accession>